<feature type="domain" description="CENP-V/GFA" evidence="5">
    <location>
        <begin position="1"/>
        <end position="114"/>
    </location>
</feature>
<accession>A0A6A6Q749</accession>
<dbReference type="InterPro" id="IPR006913">
    <property type="entry name" value="CENP-V/GFA"/>
</dbReference>
<evidence type="ECO:0000256" key="3">
    <source>
        <dbReference type="ARBA" id="ARBA00022833"/>
    </source>
</evidence>
<keyword evidence="3" id="KW-0862">Zinc</keyword>
<gene>
    <name evidence="6" type="ORF">BDY17DRAFT_307194</name>
</gene>
<dbReference type="GeneID" id="54476108"/>
<evidence type="ECO:0000256" key="1">
    <source>
        <dbReference type="ARBA" id="ARBA00005495"/>
    </source>
</evidence>
<dbReference type="Proteomes" id="UP000799767">
    <property type="component" value="Unassembled WGS sequence"/>
</dbReference>
<organism evidence="6 7">
    <name type="scientific">Neohortaea acidophila</name>
    <dbReference type="NCBI Taxonomy" id="245834"/>
    <lineage>
        <taxon>Eukaryota</taxon>
        <taxon>Fungi</taxon>
        <taxon>Dikarya</taxon>
        <taxon>Ascomycota</taxon>
        <taxon>Pezizomycotina</taxon>
        <taxon>Dothideomycetes</taxon>
        <taxon>Dothideomycetidae</taxon>
        <taxon>Mycosphaerellales</taxon>
        <taxon>Teratosphaeriaceae</taxon>
        <taxon>Neohortaea</taxon>
    </lineage>
</organism>
<dbReference type="PROSITE" id="PS51891">
    <property type="entry name" value="CENP_V_GFA"/>
    <property type="match status" value="1"/>
</dbReference>
<sequence length="142" mass="15643">MDVRCQCGAVQFKTPSEKPQALYHCHCTQCRKQSASAFGTSAVFTSEGLFPMDGELEEKLKIYTRTGNEDGAQVECYFCKECGVRVLHRRRNENGYGGGVVMIKGGLVEGLKWEGGIHIHTENAVMPIPEGAEQYEGEPPSI</sequence>
<protein>
    <submittedName>
        <fullName evidence="6">Mss4-like protein</fullName>
    </submittedName>
</protein>
<dbReference type="InterPro" id="IPR011057">
    <property type="entry name" value="Mss4-like_sf"/>
</dbReference>
<dbReference type="PANTHER" id="PTHR33337:SF3">
    <property type="entry name" value="CENP-V_GFA DOMAIN-CONTAINING PROTEIN"/>
    <property type="match status" value="1"/>
</dbReference>
<dbReference type="AlphaFoldDB" id="A0A6A6Q749"/>
<comment type="similarity">
    <text evidence="1">Belongs to the Gfa family.</text>
</comment>
<dbReference type="Gene3D" id="3.90.1590.10">
    <property type="entry name" value="glutathione-dependent formaldehyde- activating enzyme (gfa)"/>
    <property type="match status" value="1"/>
</dbReference>
<dbReference type="Pfam" id="PF04828">
    <property type="entry name" value="GFA"/>
    <property type="match status" value="1"/>
</dbReference>
<evidence type="ECO:0000259" key="5">
    <source>
        <dbReference type="PROSITE" id="PS51891"/>
    </source>
</evidence>
<evidence type="ECO:0000313" key="7">
    <source>
        <dbReference type="Proteomes" id="UP000799767"/>
    </source>
</evidence>
<evidence type="ECO:0000256" key="2">
    <source>
        <dbReference type="ARBA" id="ARBA00022723"/>
    </source>
</evidence>
<dbReference type="EMBL" id="MU001631">
    <property type="protein sequence ID" value="KAF2487859.1"/>
    <property type="molecule type" value="Genomic_DNA"/>
</dbReference>
<dbReference type="SUPFAM" id="SSF51316">
    <property type="entry name" value="Mss4-like"/>
    <property type="match status" value="1"/>
</dbReference>
<dbReference type="PANTHER" id="PTHR33337">
    <property type="entry name" value="GFA DOMAIN-CONTAINING PROTEIN"/>
    <property type="match status" value="1"/>
</dbReference>
<dbReference type="GO" id="GO:0046872">
    <property type="term" value="F:metal ion binding"/>
    <property type="evidence" value="ECO:0007669"/>
    <property type="project" value="UniProtKB-KW"/>
</dbReference>
<evidence type="ECO:0000313" key="6">
    <source>
        <dbReference type="EMBL" id="KAF2487859.1"/>
    </source>
</evidence>
<reference evidence="6" key="1">
    <citation type="journal article" date="2020" name="Stud. Mycol.">
        <title>101 Dothideomycetes genomes: a test case for predicting lifestyles and emergence of pathogens.</title>
        <authorList>
            <person name="Haridas S."/>
            <person name="Albert R."/>
            <person name="Binder M."/>
            <person name="Bloem J."/>
            <person name="Labutti K."/>
            <person name="Salamov A."/>
            <person name="Andreopoulos B."/>
            <person name="Baker S."/>
            <person name="Barry K."/>
            <person name="Bills G."/>
            <person name="Bluhm B."/>
            <person name="Cannon C."/>
            <person name="Castanera R."/>
            <person name="Culley D."/>
            <person name="Daum C."/>
            <person name="Ezra D."/>
            <person name="Gonzalez J."/>
            <person name="Henrissat B."/>
            <person name="Kuo A."/>
            <person name="Liang C."/>
            <person name="Lipzen A."/>
            <person name="Lutzoni F."/>
            <person name="Magnuson J."/>
            <person name="Mondo S."/>
            <person name="Nolan M."/>
            <person name="Ohm R."/>
            <person name="Pangilinan J."/>
            <person name="Park H.-J."/>
            <person name="Ramirez L."/>
            <person name="Alfaro M."/>
            <person name="Sun H."/>
            <person name="Tritt A."/>
            <person name="Yoshinaga Y."/>
            <person name="Zwiers L.-H."/>
            <person name="Turgeon B."/>
            <person name="Goodwin S."/>
            <person name="Spatafora J."/>
            <person name="Crous P."/>
            <person name="Grigoriev I."/>
        </authorList>
    </citation>
    <scope>NUCLEOTIDE SEQUENCE</scope>
    <source>
        <strain evidence="6">CBS 113389</strain>
    </source>
</reference>
<dbReference type="RefSeq" id="XP_033594428.1">
    <property type="nucleotide sequence ID" value="XM_033735106.1"/>
</dbReference>
<keyword evidence="7" id="KW-1185">Reference proteome</keyword>
<dbReference type="OrthoDB" id="5290969at2759"/>
<keyword evidence="2" id="KW-0479">Metal-binding</keyword>
<name>A0A6A6Q749_9PEZI</name>
<evidence type="ECO:0000256" key="4">
    <source>
        <dbReference type="ARBA" id="ARBA00023239"/>
    </source>
</evidence>
<proteinExistence type="inferred from homology"/>
<keyword evidence="4" id="KW-0456">Lyase</keyword>
<dbReference type="GO" id="GO:0016846">
    <property type="term" value="F:carbon-sulfur lyase activity"/>
    <property type="evidence" value="ECO:0007669"/>
    <property type="project" value="InterPro"/>
</dbReference>